<gene>
    <name evidence="1" type="ORF">GCM10009819_11410</name>
</gene>
<proteinExistence type="predicted"/>
<reference evidence="2" key="1">
    <citation type="journal article" date="2019" name="Int. J. Syst. Evol. Microbiol.">
        <title>The Global Catalogue of Microorganisms (GCM) 10K type strain sequencing project: providing services to taxonomists for standard genome sequencing and annotation.</title>
        <authorList>
            <consortium name="The Broad Institute Genomics Platform"/>
            <consortium name="The Broad Institute Genome Sequencing Center for Infectious Disease"/>
            <person name="Wu L."/>
            <person name="Ma J."/>
        </authorList>
    </citation>
    <scope>NUCLEOTIDE SEQUENCE [LARGE SCALE GENOMIC DNA]</scope>
    <source>
        <strain evidence="2">JCM 15672</strain>
    </source>
</reference>
<evidence type="ECO:0000313" key="2">
    <source>
        <dbReference type="Proteomes" id="UP001501196"/>
    </source>
</evidence>
<organism evidence="1 2">
    <name type="scientific">Agromyces tropicus</name>
    <dbReference type="NCBI Taxonomy" id="555371"/>
    <lineage>
        <taxon>Bacteria</taxon>
        <taxon>Bacillati</taxon>
        <taxon>Actinomycetota</taxon>
        <taxon>Actinomycetes</taxon>
        <taxon>Micrococcales</taxon>
        <taxon>Microbacteriaceae</taxon>
        <taxon>Agromyces</taxon>
    </lineage>
</organism>
<accession>A0ABP5FMM6</accession>
<name>A0ABP5FMM6_9MICO</name>
<evidence type="ECO:0008006" key="3">
    <source>
        <dbReference type="Google" id="ProtNLM"/>
    </source>
</evidence>
<dbReference type="RefSeq" id="WP_344370247.1">
    <property type="nucleotide sequence ID" value="NZ_BAAAPW010000002.1"/>
</dbReference>
<dbReference type="Proteomes" id="UP001501196">
    <property type="component" value="Unassembled WGS sequence"/>
</dbReference>
<sequence>MPSPRPLPMPLSIRPFTVAEARAAGVGEGRLRGRDLARPFHGVRVTAAQPLELEARCRARLPLMRGGQVFSHATAIALHRIDLPRRLAPVDVDVAAFVPAAIPRGRGVRGHRLAAGATPVTIVRGWPVIRLEDAWCQLAAQATRRELVIIGDAMLRRHYPASDLDRMHAAVARHRGRRGHRRLVAALGDVRPGTDSVAETELRLDAPDCRNPR</sequence>
<evidence type="ECO:0000313" key="1">
    <source>
        <dbReference type="EMBL" id="GAA2029477.1"/>
    </source>
</evidence>
<dbReference type="EMBL" id="BAAAPW010000002">
    <property type="protein sequence ID" value="GAA2029477.1"/>
    <property type="molecule type" value="Genomic_DNA"/>
</dbReference>
<keyword evidence="2" id="KW-1185">Reference proteome</keyword>
<protein>
    <recommendedName>
        <fullName evidence="3">AbiEi antitoxin C-terminal domain-containing protein</fullName>
    </recommendedName>
</protein>
<comment type="caution">
    <text evidence="1">The sequence shown here is derived from an EMBL/GenBank/DDBJ whole genome shotgun (WGS) entry which is preliminary data.</text>
</comment>